<dbReference type="Pfam" id="PF05368">
    <property type="entry name" value="NmrA"/>
    <property type="match status" value="1"/>
</dbReference>
<dbReference type="EMBL" id="BSPC01000095">
    <property type="protein sequence ID" value="GLS24061.1"/>
    <property type="molecule type" value="Genomic_DNA"/>
</dbReference>
<comment type="caution">
    <text evidence="2">The sequence shown here is derived from an EMBL/GenBank/DDBJ whole genome shotgun (WGS) entry which is preliminary data.</text>
</comment>
<keyword evidence="3" id="KW-1185">Reference proteome</keyword>
<dbReference type="CDD" id="cd05269">
    <property type="entry name" value="TMR_SDR_a"/>
    <property type="match status" value="1"/>
</dbReference>
<accession>A0ABQ6CUP3</accession>
<dbReference type="InterPro" id="IPR036291">
    <property type="entry name" value="NAD(P)-bd_dom_sf"/>
</dbReference>
<dbReference type="Gene3D" id="3.40.50.720">
    <property type="entry name" value="NAD(P)-binding Rossmann-like Domain"/>
    <property type="match status" value="1"/>
</dbReference>
<dbReference type="RefSeq" id="WP_284316983.1">
    <property type="nucleotide sequence ID" value="NZ_BSPC01000095.1"/>
</dbReference>
<dbReference type="PANTHER" id="PTHR47129">
    <property type="entry name" value="QUINONE OXIDOREDUCTASE 2"/>
    <property type="match status" value="1"/>
</dbReference>
<sequence>MTHPRILVAAASGQLGRLVVDGLLESLPASQIVAGVRNPDGDAAKAFAAKGVEVRKVDYADPAGLAVAFIGIDRLLLISSNAVGHRLSQHSNAIAAAKQAGVKLIAYTSILHADTTPLGLGDEHKQTEAALRESGVPFALLRNGWYTENYAASIAPALAHGAFLGAAGDGRISTAARADYARAAAAVLTSDEDQGGRIYELAGDNGFTLAEFAAEIAKVSGKPVVYKNLSEPEFKAALVGAGLPEGFAGLLADSDAGAAKGALFDDSGQLSKLTGRPTTPYAQTIAAAVKG</sequence>
<gene>
    <name evidence="2" type="ORF">GCM10007874_70820</name>
</gene>
<dbReference type="Gene3D" id="3.90.25.10">
    <property type="entry name" value="UDP-galactose 4-epimerase, domain 1"/>
    <property type="match status" value="1"/>
</dbReference>
<reference evidence="3" key="1">
    <citation type="journal article" date="2019" name="Int. J. Syst. Evol. Microbiol.">
        <title>The Global Catalogue of Microorganisms (GCM) 10K type strain sequencing project: providing services to taxonomists for standard genome sequencing and annotation.</title>
        <authorList>
            <consortium name="The Broad Institute Genomics Platform"/>
            <consortium name="The Broad Institute Genome Sequencing Center for Infectious Disease"/>
            <person name="Wu L."/>
            <person name="Ma J."/>
        </authorList>
    </citation>
    <scope>NUCLEOTIDE SEQUENCE [LARGE SCALE GENOMIC DNA]</scope>
    <source>
        <strain evidence="3">NBRC 101365</strain>
    </source>
</reference>
<name>A0ABQ6CUP3_9HYPH</name>
<dbReference type="PANTHER" id="PTHR47129:SF1">
    <property type="entry name" value="NMRA-LIKE DOMAIN-CONTAINING PROTEIN"/>
    <property type="match status" value="1"/>
</dbReference>
<dbReference type="Proteomes" id="UP001156882">
    <property type="component" value="Unassembled WGS sequence"/>
</dbReference>
<protein>
    <submittedName>
        <fullName evidence="2">NAD(P)-dependent oxidoreductase</fullName>
    </submittedName>
</protein>
<evidence type="ECO:0000313" key="3">
    <source>
        <dbReference type="Proteomes" id="UP001156882"/>
    </source>
</evidence>
<organism evidence="2 3">
    <name type="scientific">Labrys miyagiensis</name>
    <dbReference type="NCBI Taxonomy" id="346912"/>
    <lineage>
        <taxon>Bacteria</taxon>
        <taxon>Pseudomonadati</taxon>
        <taxon>Pseudomonadota</taxon>
        <taxon>Alphaproteobacteria</taxon>
        <taxon>Hyphomicrobiales</taxon>
        <taxon>Xanthobacteraceae</taxon>
        <taxon>Labrys</taxon>
    </lineage>
</organism>
<proteinExistence type="predicted"/>
<dbReference type="SUPFAM" id="SSF51735">
    <property type="entry name" value="NAD(P)-binding Rossmann-fold domains"/>
    <property type="match status" value="1"/>
</dbReference>
<feature type="domain" description="NmrA-like" evidence="1">
    <location>
        <begin position="5"/>
        <end position="248"/>
    </location>
</feature>
<evidence type="ECO:0000259" key="1">
    <source>
        <dbReference type="Pfam" id="PF05368"/>
    </source>
</evidence>
<dbReference type="InterPro" id="IPR052718">
    <property type="entry name" value="NmrA-type_oxidoreductase"/>
</dbReference>
<dbReference type="InterPro" id="IPR008030">
    <property type="entry name" value="NmrA-like"/>
</dbReference>
<evidence type="ECO:0000313" key="2">
    <source>
        <dbReference type="EMBL" id="GLS24061.1"/>
    </source>
</evidence>